<dbReference type="Pfam" id="PF00561">
    <property type="entry name" value="Abhydrolase_1"/>
    <property type="match status" value="1"/>
</dbReference>
<organism evidence="2 3">
    <name type="scientific">Pseudonocardia oceani</name>
    <dbReference type="NCBI Taxonomy" id="2792013"/>
    <lineage>
        <taxon>Bacteria</taxon>
        <taxon>Bacillati</taxon>
        <taxon>Actinomycetota</taxon>
        <taxon>Actinomycetes</taxon>
        <taxon>Pseudonocardiales</taxon>
        <taxon>Pseudonocardiaceae</taxon>
        <taxon>Pseudonocardia</taxon>
    </lineage>
</organism>
<dbReference type="InterPro" id="IPR000073">
    <property type="entry name" value="AB_hydrolase_1"/>
</dbReference>
<comment type="caution">
    <text evidence="2">The sequence shown here is derived from an EMBL/GenBank/DDBJ whole genome shotgun (WGS) entry which is preliminary data.</text>
</comment>
<dbReference type="PANTHER" id="PTHR43689">
    <property type="entry name" value="HYDROLASE"/>
    <property type="match status" value="1"/>
</dbReference>
<evidence type="ECO:0000313" key="3">
    <source>
        <dbReference type="Proteomes" id="UP000694300"/>
    </source>
</evidence>
<evidence type="ECO:0000259" key="1">
    <source>
        <dbReference type="Pfam" id="PF00561"/>
    </source>
</evidence>
<proteinExistence type="predicted"/>
<keyword evidence="3" id="KW-1185">Reference proteome</keyword>
<feature type="domain" description="AB hydrolase-1" evidence="1">
    <location>
        <begin position="18"/>
        <end position="266"/>
    </location>
</feature>
<dbReference type="GO" id="GO:0016787">
    <property type="term" value="F:hydrolase activity"/>
    <property type="evidence" value="ECO:0007669"/>
    <property type="project" value="UniProtKB-KW"/>
</dbReference>
<dbReference type="EMBL" id="JADQDF010000001">
    <property type="protein sequence ID" value="MBW0131697.1"/>
    <property type="molecule type" value="Genomic_DNA"/>
</dbReference>
<keyword evidence="2" id="KW-0378">Hydrolase</keyword>
<sequence>MTDELHHVDFGGAAELGTLVLVHGLGGSHLNWDLLAPALVGHARVLAVDLPGFGLSAPSRRPATLRRNVEALTRFVRRVADPPVVLVGNSMGGLVSALVTARSPELVRALVLVAPALPAPARVLGSPRAGAVLALHALPGVGERLRRRRRERIGAAATLRETLVLGGVDPDRLPADLVERAVGLVARQSDVAGMDRAFLSASRSLAWALVHARPYRAALAAVRVPVLLVHGDRDRLVPVEASRDLARRHPRWRYVELAGAGHLPQLSVPDELAGHLLTWLAALPPASCSRM</sequence>
<dbReference type="Proteomes" id="UP000694300">
    <property type="component" value="Unassembled WGS sequence"/>
</dbReference>
<reference evidence="2 3" key="1">
    <citation type="submission" date="2020-11" db="EMBL/GenBank/DDBJ databases">
        <title>Pseudonocardia abyssalis sp. nov. and Pseudonocardia oceani sp. nov., description and phylogenomic analysis of two novel actinomycetes isolated from the deep Southern Ocean.</title>
        <authorList>
            <person name="Parra J."/>
        </authorList>
    </citation>
    <scope>NUCLEOTIDE SEQUENCE [LARGE SCALE GENOMIC DNA]</scope>
    <source>
        <strain evidence="3">KRD185</strain>
    </source>
</reference>
<evidence type="ECO:0000313" key="2">
    <source>
        <dbReference type="EMBL" id="MBW0131697.1"/>
    </source>
</evidence>
<protein>
    <submittedName>
        <fullName evidence="2">Alpha/beta hydrolase</fullName>
    </submittedName>
</protein>
<gene>
    <name evidence="2" type="ORF">I4I82_29065</name>
</gene>
<dbReference type="PANTHER" id="PTHR43689:SF8">
    <property type="entry name" value="ALPHA_BETA-HYDROLASES SUPERFAMILY PROTEIN"/>
    <property type="match status" value="1"/>
</dbReference>
<name>A0ABS6UHI2_9PSEU</name>
<accession>A0ABS6UHI2</accession>
<dbReference type="RefSeq" id="WP_218593246.1">
    <property type="nucleotide sequence ID" value="NZ_JADQDE010000330.1"/>
</dbReference>